<reference evidence="2 3" key="3">
    <citation type="journal article" date="2011" name="Nat. Chem. Biol.">
        <title>Reveromycin A biosynthesis uses RevG and RevJ for stereospecific spiroacetal formation.</title>
        <authorList>
            <person name="Takahashi S."/>
            <person name="Toyoda A."/>
            <person name="Sekiyama Y."/>
            <person name="Takagi H."/>
            <person name="Nogawa T."/>
            <person name="Uramoto M."/>
            <person name="Suzuki R."/>
            <person name="Koshino H."/>
            <person name="Kumano T."/>
            <person name="Panthee S."/>
            <person name="Dairi T."/>
            <person name="Ishikawa J."/>
            <person name="Ikeda H."/>
            <person name="Sakaki Y."/>
            <person name="Osada H."/>
        </authorList>
    </citation>
    <scope>NUCLEOTIDE SEQUENCE [LARGE SCALE GENOMIC DNA]</scope>
    <source>
        <strain evidence="2 3">SN-593</strain>
    </source>
</reference>
<reference evidence="2 3" key="2">
    <citation type="journal article" date="2011" name="J. Antibiot.">
        <title>Furaquinocins I and J: novel polyketide isoprenoid hybrid compounds from Streptomyces reveromyceticus SN-593.</title>
        <authorList>
            <person name="Panthee S."/>
            <person name="Takahashi S."/>
            <person name="Takagi H."/>
            <person name="Nogawa T."/>
            <person name="Oowada E."/>
            <person name="Uramoto M."/>
            <person name="Osada H."/>
        </authorList>
    </citation>
    <scope>NUCLEOTIDE SEQUENCE [LARGE SCALE GENOMIC DNA]</scope>
    <source>
        <strain evidence="2 3">SN-593</strain>
    </source>
</reference>
<protein>
    <submittedName>
        <fullName evidence="2">Uncharacterized protein</fullName>
    </submittedName>
</protein>
<dbReference type="KEGG" id="arev:RVR_10550"/>
<name>A0A7U3V099_9ACTN</name>
<gene>
    <name evidence="2" type="ORF">RVR_10550</name>
</gene>
<evidence type="ECO:0000313" key="2">
    <source>
        <dbReference type="EMBL" id="BBB02056.1"/>
    </source>
</evidence>
<evidence type="ECO:0000256" key="1">
    <source>
        <dbReference type="SAM" id="MobiDB-lite"/>
    </source>
</evidence>
<sequence>MADRSAGTVGSHASRQQNAVCQMTRMPMEEVPDEERDHTPATNLSATFHLCPGTGRRHRLAGRETSRQLPDGASHLSRTESAS</sequence>
<dbReference type="Proteomes" id="UP000595703">
    <property type="component" value="Chromosome"/>
</dbReference>
<reference evidence="2 3" key="4">
    <citation type="journal article" date="2020" name="Sci. Rep.">
        <title>beta-carboline chemical signals induce reveromycin production through a LuxR family regulator in Streptomyces sp. SN-593.</title>
        <authorList>
            <person name="Panthee S."/>
            <person name="Kito N."/>
            <person name="Hayashi T."/>
            <person name="Shimizu T."/>
            <person name="Ishikawa J."/>
            <person name="Hamamoto H."/>
            <person name="Osada H."/>
            <person name="Takahashi S."/>
        </authorList>
    </citation>
    <scope>NUCLEOTIDE SEQUENCE [LARGE SCALE GENOMIC DNA]</scope>
    <source>
        <strain evidence="2 3">SN-593</strain>
    </source>
</reference>
<organism evidence="2 3">
    <name type="scientific">Actinacidiphila reveromycinica</name>
    <dbReference type="NCBI Taxonomy" id="659352"/>
    <lineage>
        <taxon>Bacteria</taxon>
        <taxon>Bacillati</taxon>
        <taxon>Actinomycetota</taxon>
        <taxon>Actinomycetes</taxon>
        <taxon>Kitasatosporales</taxon>
        <taxon>Streptomycetaceae</taxon>
        <taxon>Actinacidiphila</taxon>
    </lineage>
</organism>
<feature type="region of interest" description="Disordered" evidence="1">
    <location>
        <begin position="1"/>
        <end position="83"/>
    </location>
</feature>
<evidence type="ECO:0000313" key="3">
    <source>
        <dbReference type="Proteomes" id="UP000595703"/>
    </source>
</evidence>
<dbReference type="AlphaFoldDB" id="A0A7U3V099"/>
<dbReference type="EMBL" id="AP018365">
    <property type="protein sequence ID" value="BBB02056.1"/>
    <property type="molecule type" value="Genomic_DNA"/>
</dbReference>
<accession>A0A7U3V099</accession>
<feature type="compositionally biased region" description="Polar residues" evidence="1">
    <location>
        <begin position="11"/>
        <end position="21"/>
    </location>
</feature>
<keyword evidence="3" id="KW-1185">Reference proteome</keyword>
<reference evidence="2 3" key="1">
    <citation type="journal article" date="2010" name="J. Bacteriol.">
        <title>Biochemical characterization of a novel indole prenyltransferase from Streptomyces sp. SN-593.</title>
        <authorList>
            <person name="Takahashi S."/>
            <person name="Takagi H."/>
            <person name="Toyoda A."/>
            <person name="Uramoto M."/>
            <person name="Nogawa T."/>
            <person name="Ueki M."/>
            <person name="Sakaki Y."/>
            <person name="Osada H."/>
        </authorList>
    </citation>
    <scope>NUCLEOTIDE SEQUENCE [LARGE SCALE GENOMIC DNA]</scope>
    <source>
        <strain evidence="2 3">SN-593</strain>
    </source>
</reference>
<proteinExistence type="predicted"/>